<dbReference type="EnsemblPlants" id="AET2Gv20048900.1">
    <property type="protein sequence ID" value="AET2Gv20048900.1"/>
    <property type="gene ID" value="AET2Gv20048900"/>
</dbReference>
<evidence type="ECO:0000313" key="1">
    <source>
        <dbReference type="EnsemblPlants" id="AET2Gv20048900.1"/>
    </source>
</evidence>
<reference evidence="1" key="4">
    <citation type="submission" date="2019-03" db="UniProtKB">
        <authorList>
            <consortium name="EnsemblPlants"/>
        </authorList>
    </citation>
    <scope>IDENTIFICATION</scope>
</reference>
<sequence>RTHQLEDTLYRSTRAAKPITLTLTPPTIHDHHVHTPLTMSTASSESSPAAYDRTAELHALDTTYAGVRGLVASGVTHVPRIFRVPDQHHEP</sequence>
<reference evidence="2" key="2">
    <citation type="journal article" date="2017" name="Nat. Plants">
        <title>The Aegilops tauschii genome reveals multiple impacts of transposons.</title>
        <authorList>
            <person name="Zhao G."/>
            <person name="Zou C."/>
            <person name="Li K."/>
            <person name="Wang K."/>
            <person name="Li T."/>
            <person name="Gao L."/>
            <person name="Zhang X."/>
            <person name="Wang H."/>
            <person name="Yang Z."/>
            <person name="Liu X."/>
            <person name="Jiang W."/>
            <person name="Mao L."/>
            <person name="Kong X."/>
            <person name="Jiao Y."/>
            <person name="Jia J."/>
        </authorList>
    </citation>
    <scope>NUCLEOTIDE SEQUENCE [LARGE SCALE GENOMIC DNA]</scope>
    <source>
        <strain evidence="2">cv. AL8/78</strain>
    </source>
</reference>
<dbReference type="Gramene" id="AET2Gv20048900.1">
    <property type="protein sequence ID" value="AET2Gv20048900.1"/>
    <property type="gene ID" value="AET2Gv20048900"/>
</dbReference>
<accession>A0A453AA60</accession>
<reference evidence="1" key="3">
    <citation type="journal article" date="2017" name="Nature">
        <title>Genome sequence of the progenitor of the wheat D genome Aegilops tauschii.</title>
        <authorList>
            <person name="Luo M.C."/>
            <person name="Gu Y.Q."/>
            <person name="Puiu D."/>
            <person name="Wang H."/>
            <person name="Twardziok S.O."/>
            <person name="Deal K.R."/>
            <person name="Huo N."/>
            <person name="Zhu T."/>
            <person name="Wang L."/>
            <person name="Wang Y."/>
            <person name="McGuire P.E."/>
            <person name="Liu S."/>
            <person name="Long H."/>
            <person name="Ramasamy R.K."/>
            <person name="Rodriguez J.C."/>
            <person name="Van S.L."/>
            <person name="Yuan L."/>
            <person name="Wang Z."/>
            <person name="Xia Z."/>
            <person name="Xiao L."/>
            <person name="Anderson O.D."/>
            <person name="Ouyang S."/>
            <person name="Liang Y."/>
            <person name="Zimin A.V."/>
            <person name="Pertea G."/>
            <person name="Qi P."/>
            <person name="Bennetzen J.L."/>
            <person name="Dai X."/>
            <person name="Dawson M.W."/>
            <person name="Muller H.G."/>
            <person name="Kugler K."/>
            <person name="Rivarola-Duarte L."/>
            <person name="Spannagl M."/>
            <person name="Mayer K.F.X."/>
            <person name="Lu F.H."/>
            <person name="Bevan M.W."/>
            <person name="Leroy P."/>
            <person name="Li P."/>
            <person name="You F.M."/>
            <person name="Sun Q."/>
            <person name="Liu Z."/>
            <person name="Lyons E."/>
            <person name="Wicker T."/>
            <person name="Salzberg S.L."/>
            <person name="Devos K.M."/>
            <person name="Dvorak J."/>
        </authorList>
    </citation>
    <scope>NUCLEOTIDE SEQUENCE [LARGE SCALE GENOMIC DNA]</scope>
    <source>
        <strain evidence="1">cv. AL8/78</strain>
    </source>
</reference>
<dbReference type="Proteomes" id="UP000015105">
    <property type="component" value="Chromosome 2D"/>
</dbReference>
<dbReference type="AlphaFoldDB" id="A0A453AA60"/>
<reference evidence="1" key="5">
    <citation type="journal article" date="2021" name="G3 (Bethesda)">
        <title>Aegilops tauschii genome assembly Aet v5.0 features greater sequence contiguity and improved annotation.</title>
        <authorList>
            <person name="Wang L."/>
            <person name="Zhu T."/>
            <person name="Rodriguez J.C."/>
            <person name="Deal K.R."/>
            <person name="Dubcovsky J."/>
            <person name="McGuire P.E."/>
            <person name="Lux T."/>
            <person name="Spannagl M."/>
            <person name="Mayer K.F.X."/>
            <person name="Baldrich P."/>
            <person name="Meyers B.C."/>
            <person name="Huo N."/>
            <person name="Gu Y.Q."/>
            <person name="Zhou H."/>
            <person name="Devos K.M."/>
            <person name="Bennetzen J.L."/>
            <person name="Unver T."/>
            <person name="Budak H."/>
            <person name="Gulick P.J."/>
            <person name="Galiba G."/>
            <person name="Kalapos B."/>
            <person name="Nelson D.R."/>
            <person name="Li P."/>
            <person name="You F.M."/>
            <person name="Luo M.C."/>
            <person name="Dvorak J."/>
        </authorList>
    </citation>
    <scope>NUCLEOTIDE SEQUENCE [LARGE SCALE GENOMIC DNA]</scope>
    <source>
        <strain evidence="1">cv. AL8/78</strain>
    </source>
</reference>
<reference evidence="2" key="1">
    <citation type="journal article" date="2014" name="Science">
        <title>Ancient hybridizations among the ancestral genomes of bread wheat.</title>
        <authorList>
            <consortium name="International Wheat Genome Sequencing Consortium,"/>
            <person name="Marcussen T."/>
            <person name="Sandve S.R."/>
            <person name="Heier L."/>
            <person name="Spannagl M."/>
            <person name="Pfeifer M."/>
            <person name="Jakobsen K.S."/>
            <person name="Wulff B.B."/>
            <person name="Steuernagel B."/>
            <person name="Mayer K.F."/>
            <person name="Olsen O.A."/>
        </authorList>
    </citation>
    <scope>NUCLEOTIDE SEQUENCE [LARGE SCALE GENOMIC DNA]</scope>
    <source>
        <strain evidence="2">cv. AL8/78</strain>
    </source>
</reference>
<evidence type="ECO:0000313" key="2">
    <source>
        <dbReference type="Proteomes" id="UP000015105"/>
    </source>
</evidence>
<name>A0A453AA60_AEGTS</name>
<organism evidence="1 2">
    <name type="scientific">Aegilops tauschii subsp. strangulata</name>
    <name type="common">Goatgrass</name>
    <dbReference type="NCBI Taxonomy" id="200361"/>
    <lineage>
        <taxon>Eukaryota</taxon>
        <taxon>Viridiplantae</taxon>
        <taxon>Streptophyta</taxon>
        <taxon>Embryophyta</taxon>
        <taxon>Tracheophyta</taxon>
        <taxon>Spermatophyta</taxon>
        <taxon>Magnoliopsida</taxon>
        <taxon>Liliopsida</taxon>
        <taxon>Poales</taxon>
        <taxon>Poaceae</taxon>
        <taxon>BOP clade</taxon>
        <taxon>Pooideae</taxon>
        <taxon>Triticodae</taxon>
        <taxon>Triticeae</taxon>
        <taxon>Triticinae</taxon>
        <taxon>Aegilops</taxon>
    </lineage>
</organism>
<proteinExistence type="predicted"/>
<protein>
    <submittedName>
        <fullName evidence="1">Uncharacterized protein</fullName>
    </submittedName>
</protein>
<keyword evidence="2" id="KW-1185">Reference proteome</keyword>